<keyword evidence="3 7" id="KW-1003">Cell membrane</keyword>
<dbReference type="GO" id="GO:0015990">
    <property type="term" value="P:electron transport coupled proton transport"/>
    <property type="evidence" value="ECO:0007669"/>
    <property type="project" value="TreeGrafter"/>
</dbReference>
<dbReference type="InterPro" id="IPR046396">
    <property type="entry name" value="Transporter_DabB"/>
</dbReference>
<dbReference type="Pfam" id="PF00662">
    <property type="entry name" value="Proton_antipo_N"/>
    <property type="match status" value="1"/>
</dbReference>
<dbReference type="InterPro" id="IPR001750">
    <property type="entry name" value="ND/Mrp_TM"/>
</dbReference>
<feature type="domain" description="NADH-Ubiquinone oxidoreductase (complex I) chain 5 N-terminal" evidence="10">
    <location>
        <begin position="72"/>
        <end position="118"/>
    </location>
</feature>
<dbReference type="GO" id="GO:0003954">
    <property type="term" value="F:NADH dehydrogenase activity"/>
    <property type="evidence" value="ECO:0007669"/>
    <property type="project" value="TreeGrafter"/>
</dbReference>
<dbReference type="Pfam" id="PF00361">
    <property type="entry name" value="Proton_antipo_M"/>
    <property type="match status" value="1"/>
</dbReference>
<evidence type="ECO:0000256" key="1">
    <source>
        <dbReference type="ARBA" id="ARBA00004127"/>
    </source>
</evidence>
<feature type="transmembrane region" description="Helical" evidence="7">
    <location>
        <begin position="376"/>
        <end position="399"/>
    </location>
</feature>
<dbReference type="EMBL" id="CP036272">
    <property type="protein sequence ID" value="QDT58524.1"/>
    <property type="molecule type" value="Genomic_DNA"/>
</dbReference>
<dbReference type="RefSeq" id="WP_419188107.1">
    <property type="nucleotide sequence ID" value="NZ_CP036272.1"/>
</dbReference>
<dbReference type="Proteomes" id="UP000315003">
    <property type="component" value="Chromosome"/>
</dbReference>
<evidence type="ECO:0000256" key="3">
    <source>
        <dbReference type="ARBA" id="ARBA00022475"/>
    </source>
</evidence>
<evidence type="ECO:0000256" key="5">
    <source>
        <dbReference type="ARBA" id="ARBA00022989"/>
    </source>
</evidence>
<keyword evidence="5 7" id="KW-1133">Transmembrane helix</keyword>
<accession>A0A517SQV1</accession>
<gene>
    <name evidence="11" type="primary">nuoL</name>
    <name evidence="7" type="synonym">dabB</name>
    <name evidence="11" type="ORF">SV7mr_10170</name>
</gene>
<keyword evidence="12" id="KW-1185">Reference proteome</keyword>
<evidence type="ECO:0000256" key="2">
    <source>
        <dbReference type="ARBA" id="ARBA00022448"/>
    </source>
</evidence>
<evidence type="ECO:0000313" key="12">
    <source>
        <dbReference type="Proteomes" id="UP000315003"/>
    </source>
</evidence>
<feature type="transmembrane region" description="Helical" evidence="7">
    <location>
        <begin position="217"/>
        <end position="238"/>
    </location>
</feature>
<dbReference type="PANTHER" id="PTHR42829:SF1">
    <property type="entry name" value="INORGANIC CARBON TRANSPORTER SUBUNIT DABB-RELATED"/>
    <property type="match status" value="1"/>
</dbReference>
<evidence type="ECO:0000313" key="11">
    <source>
        <dbReference type="EMBL" id="QDT58524.1"/>
    </source>
</evidence>
<name>A0A517SQV1_9BACT</name>
<dbReference type="InterPro" id="IPR003945">
    <property type="entry name" value="NU5C-like"/>
</dbReference>
<comment type="function">
    <text evidence="7">Part of an energy-coupled inorganic carbon pump.</text>
</comment>
<dbReference type="AlphaFoldDB" id="A0A517SQV1"/>
<feature type="domain" description="NADH:quinone oxidoreductase/Mrp antiporter transmembrane" evidence="9">
    <location>
        <begin position="134"/>
        <end position="362"/>
    </location>
</feature>
<protein>
    <recommendedName>
        <fullName evidence="7">Probable inorganic carbon transporter subunit DabB</fullName>
    </recommendedName>
</protein>
<keyword evidence="11" id="KW-0560">Oxidoreductase</keyword>
<comment type="subcellular location">
    <subcellularLocation>
        <location evidence="7">Cell membrane</location>
        <topology evidence="7">Multi-pass membrane protein</topology>
    </subcellularLocation>
    <subcellularLocation>
        <location evidence="1">Endomembrane system</location>
        <topology evidence="1">Multi-pass membrane protein</topology>
    </subcellularLocation>
    <subcellularLocation>
        <location evidence="8">Membrane</location>
        <topology evidence="8">Multi-pass membrane protein</topology>
    </subcellularLocation>
</comment>
<feature type="transmembrane region" description="Helical" evidence="7">
    <location>
        <begin position="250"/>
        <end position="269"/>
    </location>
</feature>
<dbReference type="GO" id="GO:0042773">
    <property type="term" value="P:ATP synthesis coupled electron transport"/>
    <property type="evidence" value="ECO:0007669"/>
    <property type="project" value="InterPro"/>
</dbReference>
<keyword evidence="4 7" id="KW-0812">Transmembrane</keyword>
<dbReference type="PANTHER" id="PTHR42829">
    <property type="entry name" value="NADH-UBIQUINONE OXIDOREDUCTASE CHAIN 5"/>
    <property type="match status" value="1"/>
</dbReference>
<feature type="transmembrane region" description="Helical" evidence="7">
    <location>
        <begin position="121"/>
        <end position="145"/>
    </location>
</feature>
<evidence type="ECO:0000256" key="4">
    <source>
        <dbReference type="ARBA" id="ARBA00022692"/>
    </source>
</evidence>
<feature type="transmembrane region" description="Helical" evidence="7">
    <location>
        <begin position="180"/>
        <end position="205"/>
    </location>
</feature>
<comment type="subunit">
    <text evidence="7">Forms a complex with DabA.</text>
</comment>
<dbReference type="HAMAP" id="MF_00862">
    <property type="entry name" value="DabB"/>
    <property type="match status" value="1"/>
</dbReference>
<evidence type="ECO:0000256" key="6">
    <source>
        <dbReference type="ARBA" id="ARBA00023136"/>
    </source>
</evidence>
<feature type="transmembrane region" description="Helical" evidence="7">
    <location>
        <begin position="436"/>
        <end position="453"/>
    </location>
</feature>
<dbReference type="GO" id="GO:0008137">
    <property type="term" value="F:NADH dehydrogenase (ubiquinone) activity"/>
    <property type="evidence" value="ECO:0007669"/>
    <property type="project" value="InterPro"/>
</dbReference>
<proteinExistence type="inferred from homology"/>
<evidence type="ECO:0000256" key="7">
    <source>
        <dbReference type="HAMAP-Rule" id="MF_00862"/>
    </source>
</evidence>
<sequence>MELILFLLLAQAFAALAIGTRMSGVAHVNGPKLGRIVSGLVGVQLVLAVLLSVWFAIDDRNPIEFALSASAADFGLNKLVYYDGVSAFMLPLVSFIGWVVTRFSIRYLDGESQQAQYFRRLSFTIGAVSLISLSGNLAFFFLGWVCTSVGLHGLLMHYSDRPAAVETAWTKFVTARCGDALLLVAIVLIYQAFGTLDIAFVLAGAKELANLGKVQPIHASIAWLLFGCAMLKSVQFPFHGWLPRSMETPTPVSALMHAGIVNAGGFLIVRFSPLALASPSAMATTATIGALTACFAGLAMMTQTSIKHSLAYSTIAQMGFMMMQCGLGAFSAAMLHLVAHSIYKAYAFLNSGNILDQAPSRSTANPGSRWSAGSQVVTAGLAAGLFGALVYAACWLLGMNLSEKPSGFLLAAIWCMAIAVMLWHSFAQSRTSTWKAGLFATPLLFLVYLSGYAAVNWMTATSIGTAATGLSPIAMWSLGALFIVVFLASFTLVRQKNTALAAAIRVHASNGFYVDDLVRRIAMPIAKS</sequence>
<organism evidence="11 12">
    <name type="scientific">Stieleria bergensis</name>
    <dbReference type="NCBI Taxonomy" id="2528025"/>
    <lineage>
        <taxon>Bacteria</taxon>
        <taxon>Pseudomonadati</taxon>
        <taxon>Planctomycetota</taxon>
        <taxon>Planctomycetia</taxon>
        <taxon>Pirellulales</taxon>
        <taxon>Pirellulaceae</taxon>
        <taxon>Stieleria</taxon>
    </lineage>
</organism>
<reference evidence="11 12" key="1">
    <citation type="submission" date="2019-02" db="EMBL/GenBank/DDBJ databases">
        <title>Deep-cultivation of Planctomycetes and their phenomic and genomic characterization uncovers novel biology.</title>
        <authorList>
            <person name="Wiegand S."/>
            <person name="Jogler M."/>
            <person name="Boedeker C."/>
            <person name="Pinto D."/>
            <person name="Vollmers J."/>
            <person name="Rivas-Marin E."/>
            <person name="Kohn T."/>
            <person name="Peeters S.H."/>
            <person name="Heuer A."/>
            <person name="Rast P."/>
            <person name="Oberbeckmann S."/>
            <person name="Bunk B."/>
            <person name="Jeske O."/>
            <person name="Meyerdierks A."/>
            <person name="Storesund J.E."/>
            <person name="Kallscheuer N."/>
            <person name="Luecker S."/>
            <person name="Lage O.M."/>
            <person name="Pohl T."/>
            <person name="Merkel B.J."/>
            <person name="Hornburger P."/>
            <person name="Mueller R.-W."/>
            <person name="Bruemmer F."/>
            <person name="Labrenz M."/>
            <person name="Spormann A.M."/>
            <person name="Op den Camp H."/>
            <person name="Overmann J."/>
            <person name="Amann R."/>
            <person name="Jetten M.S.M."/>
            <person name="Mascher T."/>
            <person name="Medema M.H."/>
            <person name="Devos D.P."/>
            <person name="Kaster A.-K."/>
            <person name="Ovreas L."/>
            <person name="Rohde M."/>
            <person name="Galperin M.Y."/>
            <person name="Jogler C."/>
        </authorList>
    </citation>
    <scope>NUCLEOTIDE SEQUENCE [LARGE SCALE GENOMIC DNA]</scope>
    <source>
        <strain evidence="11 12">SV_7m_r</strain>
    </source>
</reference>
<feature type="transmembrane region" description="Helical" evidence="7">
    <location>
        <begin position="405"/>
        <end position="424"/>
    </location>
</feature>
<feature type="transmembrane region" description="Helical" evidence="7">
    <location>
        <begin position="473"/>
        <end position="493"/>
    </location>
</feature>
<feature type="transmembrane region" description="Helical" evidence="7">
    <location>
        <begin position="281"/>
        <end position="301"/>
    </location>
</feature>
<evidence type="ECO:0000259" key="9">
    <source>
        <dbReference type="Pfam" id="PF00361"/>
    </source>
</evidence>
<evidence type="ECO:0000256" key="8">
    <source>
        <dbReference type="RuleBase" id="RU000320"/>
    </source>
</evidence>
<evidence type="ECO:0000259" key="10">
    <source>
        <dbReference type="Pfam" id="PF00662"/>
    </source>
</evidence>
<dbReference type="PRINTS" id="PR01434">
    <property type="entry name" value="NADHDHGNASE5"/>
</dbReference>
<keyword evidence="2 7" id="KW-0813">Transport</keyword>
<dbReference type="GO" id="GO:0012505">
    <property type="term" value="C:endomembrane system"/>
    <property type="evidence" value="ECO:0007669"/>
    <property type="project" value="UniProtKB-SubCell"/>
</dbReference>
<dbReference type="InterPro" id="IPR001516">
    <property type="entry name" value="Proton_antipo_N"/>
</dbReference>
<feature type="transmembrane region" description="Helical" evidence="7">
    <location>
        <begin position="33"/>
        <end position="56"/>
    </location>
</feature>
<keyword evidence="6 7" id="KW-0472">Membrane</keyword>
<comment type="similarity">
    <text evidence="7">Belongs to the inorganic carbon transporter (TC 9.A.2) DabB family.</text>
</comment>
<feature type="transmembrane region" description="Helical" evidence="7">
    <location>
        <begin position="88"/>
        <end position="109"/>
    </location>
</feature>
<dbReference type="GO" id="GO:0005886">
    <property type="term" value="C:plasma membrane"/>
    <property type="evidence" value="ECO:0007669"/>
    <property type="project" value="UniProtKB-SubCell"/>
</dbReference>
<feature type="transmembrane region" description="Helical" evidence="7">
    <location>
        <begin position="321"/>
        <end position="339"/>
    </location>
</feature>